<dbReference type="SUPFAM" id="SSF53720">
    <property type="entry name" value="ALDH-like"/>
    <property type="match status" value="1"/>
</dbReference>
<feature type="active site" evidence="6">
    <location>
        <position position="256"/>
    </location>
</feature>
<proteinExistence type="inferred from homology"/>
<evidence type="ECO:0000256" key="2">
    <source>
        <dbReference type="ARBA" id="ARBA00022746"/>
    </source>
</evidence>
<dbReference type="GO" id="GO:0004029">
    <property type="term" value="F:aldehyde dehydrogenase (NAD+) activity"/>
    <property type="evidence" value="ECO:0007669"/>
    <property type="project" value="TreeGrafter"/>
</dbReference>
<evidence type="ECO:0000256" key="1">
    <source>
        <dbReference type="ARBA" id="ARBA00009986"/>
    </source>
</evidence>
<dbReference type="PANTHER" id="PTHR43570:SF11">
    <property type="entry name" value="ALDEHYDE DEHYDROGENASE"/>
    <property type="match status" value="1"/>
</dbReference>
<accession>A0A3N4IP31</accession>
<dbReference type="STRING" id="1160509.A0A3N4IP31"/>
<gene>
    <name evidence="8" type="ORF">BJ508DRAFT_409875</name>
</gene>
<dbReference type="Pfam" id="PF00171">
    <property type="entry name" value="Aldedh"/>
    <property type="match status" value="1"/>
</dbReference>
<reference evidence="8 9" key="1">
    <citation type="journal article" date="2018" name="Nat. Ecol. Evol.">
        <title>Pezizomycetes genomes reveal the molecular basis of ectomycorrhizal truffle lifestyle.</title>
        <authorList>
            <person name="Murat C."/>
            <person name="Payen T."/>
            <person name="Noel B."/>
            <person name="Kuo A."/>
            <person name="Morin E."/>
            <person name="Chen J."/>
            <person name="Kohler A."/>
            <person name="Krizsan K."/>
            <person name="Balestrini R."/>
            <person name="Da Silva C."/>
            <person name="Montanini B."/>
            <person name="Hainaut M."/>
            <person name="Levati E."/>
            <person name="Barry K.W."/>
            <person name="Belfiori B."/>
            <person name="Cichocki N."/>
            <person name="Clum A."/>
            <person name="Dockter R.B."/>
            <person name="Fauchery L."/>
            <person name="Guy J."/>
            <person name="Iotti M."/>
            <person name="Le Tacon F."/>
            <person name="Lindquist E.A."/>
            <person name="Lipzen A."/>
            <person name="Malagnac F."/>
            <person name="Mello A."/>
            <person name="Molinier V."/>
            <person name="Miyauchi S."/>
            <person name="Poulain J."/>
            <person name="Riccioni C."/>
            <person name="Rubini A."/>
            <person name="Sitrit Y."/>
            <person name="Splivallo R."/>
            <person name="Traeger S."/>
            <person name="Wang M."/>
            <person name="Zifcakova L."/>
            <person name="Wipf D."/>
            <person name="Zambonelli A."/>
            <person name="Paolocci F."/>
            <person name="Nowrousian M."/>
            <person name="Ottonello S."/>
            <person name="Baldrian P."/>
            <person name="Spatafora J.W."/>
            <person name="Henrissat B."/>
            <person name="Nagy L.G."/>
            <person name="Aury J.M."/>
            <person name="Wincker P."/>
            <person name="Grigoriev I.V."/>
            <person name="Bonfante P."/>
            <person name="Martin F.M."/>
        </authorList>
    </citation>
    <scope>NUCLEOTIDE SEQUENCE [LARGE SCALE GENOMIC DNA]</scope>
    <source>
        <strain evidence="8 9">RN42</strain>
    </source>
</reference>
<evidence type="ECO:0000259" key="7">
    <source>
        <dbReference type="Pfam" id="PF00171"/>
    </source>
</evidence>
<dbReference type="InterPro" id="IPR015590">
    <property type="entry name" value="Aldehyde_DH_dom"/>
</dbReference>
<evidence type="ECO:0000256" key="4">
    <source>
        <dbReference type="ARBA" id="ARBA00023027"/>
    </source>
</evidence>
<protein>
    <recommendedName>
        <fullName evidence="5">Aldehyde dehydrogenase</fullName>
    </recommendedName>
</protein>
<dbReference type="FunFam" id="3.40.309.10:FF:000003">
    <property type="entry name" value="Aldehyde dehydrogenase"/>
    <property type="match status" value="1"/>
</dbReference>
<dbReference type="InterPro" id="IPR016163">
    <property type="entry name" value="Ald_DH_C"/>
</dbReference>
<sequence length="541" mass="59847">MAPYIPEIAETAVNDVNAIVERLRKNYETGTAFPVEYRKVQLRRLFWAIKDNEELILEALKQDIGKPCLEAWISEIGMILEEIQLLLDNIDRLAGGEKAVVKLQYKALMPHVRKDPLGIVLIMGAYNYPFQLIFSPLIGAIAAGNAVVVKCSEATPATCYVTQKIFADALDPDLYTTVHGGIPLSTELLAQKWDLIFYTGNSTVARIVQQAAAKNLTPTVLELGGINPVVVTKSADVKLAARRITWGKTHNAGQICLSPSYIVCHSTHVDALIQGIKDTLQEFYPNGVKASPDYGRIVNNRHFHRIKKMIESSNGEIVVGGEFDESQNFISPTFVRISDRHDPLIAEEIFGPACAILVVDDFQSIPRLVRDIGDTPLGAYIFSNDANEVKTFMQNTRSGGVTINDVVLHGGVGNVPFGGVGESGNGRYRGLYSFDVFSNQRAVVKTPGWIDGLLNIRYPPYTRGKLSKIKGQVGAPTFDRNGREFYPGRIWKTLFLGAKTPKKAVVRYFLVLLTAYLARKRLVNSWPILATLPVIGKFLTR</sequence>
<evidence type="ECO:0000256" key="6">
    <source>
        <dbReference type="PIRSR" id="PIRSR036492-1"/>
    </source>
</evidence>
<dbReference type="EMBL" id="ML119645">
    <property type="protein sequence ID" value="RPA87932.1"/>
    <property type="molecule type" value="Genomic_DNA"/>
</dbReference>
<dbReference type="GO" id="GO:0005737">
    <property type="term" value="C:cytoplasm"/>
    <property type="evidence" value="ECO:0007669"/>
    <property type="project" value="TreeGrafter"/>
</dbReference>
<dbReference type="GO" id="GO:0006081">
    <property type="term" value="P:aldehyde metabolic process"/>
    <property type="evidence" value="ECO:0007669"/>
    <property type="project" value="InterPro"/>
</dbReference>
<feature type="domain" description="Aldehyde dehydrogenase" evidence="7">
    <location>
        <begin position="7"/>
        <end position="443"/>
    </location>
</feature>
<dbReference type="InterPro" id="IPR012394">
    <property type="entry name" value="Aldehyde_DH_NAD(P)"/>
</dbReference>
<dbReference type="GO" id="GO:0016117">
    <property type="term" value="P:carotenoid biosynthetic process"/>
    <property type="evidence" value="ECO:0007669"/>
    <property type="project" value="UniProtKB-KW"/>
</dbReference>
<dbReference type="PANTHER" id="PTHR43570">
    <property type="entry name" value="ALDEHYDE DEHYDROGENASE"/>
    <property type="match status" value="1"/>
</dbReference>
<dbReference type="FunFam" id="3.40.605.10:FF:000004">
    <property type="entry name" value="Aldehyde dehydrogenase"/>
    <property type="match status" value="1"/>
</dbReference>
<dbReference type="InterPro" id="IPR016161">
    <property type="entry name" value="Ald_DH/histidinol_DH"/>
</dbReference>
<comment type="similarity">
    <text evidence="1 5">Belongs to the aldehyde dehydrogenase family.</text>
</comment>
<dbReference type="Proteomes" id="UP000275078">
    <property type="component" value="Unassembled WGS sequence"/>
</dbReference>
<evidence type="ECO:0000313" key="8">
    <source>
        <dbReference type="EMBL" id="RPA87932.1"/>
    </source>
</evidence>
<dbReference type="Gene3D" id="3.40.309.10">
    <property type="entry name" value="Aldehyde Dehydrogenase, Chain A, domain 2"/>
    <property type="match status" value="1"/>
</dbReference>
<keyword evidence="4" id="KW-0520">NAD</keyword>
<evidence type="ECO:0000256" key="5">
    <source>
        <dbReference type="PIRNR" id="PIRNR036492"/>
    </source>
</evidence>
<evidence type="ECO:0000256" key="3">
    <source>
        <dbReference type="ARBA" id="ARBA00023002"/>
    </source>
</evidence>
<dbReference type="OrthoDB" id="440325at2759"/>
<keyword evidence="9" id="KW-1185">Reference proteome</keyword>
<name>A0A3N4IP31_ASCIM</name>
<dbReference type="AlphaFoldDB" id="A0A3N4IP31"/>
<dbReference type="InterPro" id="IPR016162">
    <property type="entry name" value="Ald_DH_N"/>
</dbReference>
<keyword evidence="3 5" id="KW-0560">Oxidoreductase</keyword>
<feature type="active site" evidence="6">
    <location>
        <position position="222"/>
    </location>
</feature>
<evidence type="ECO:0000313" key="9">
    <source>
        <dbReference type="Proteomes" id="UP000275078"/>
    </source>
</evidence>
<dbReference type="Gene3D" id="3.40.605.10">
    <property type="entry name" value="Aldehyde Dehydrogenase, Chain A, domain 1"/>
    <property type="match status" value="1"/>
</dbReference>
<keyword evidence="2" id="KW-0125">Carotenoid biosynthesis</keyword>
<dbReference type="PIRSF" id="PIRSF036492">
    <property type="entry name" value="ALDH"/>
    <property type="match status" value="1"/>
</dbReference>
<organism evidence="8 9">
    <name type="scientific">Ascobolus immersus RN42</name>
    <dbReference type="NCBI Taxonomy" id="1160509"/>
    <lineage>
        <taxon>Eukaryota</taxon>
        <taxon>Fungi</taxon>
        <taxon>Dikarya</taxon>
        <taxon>Ascomycota</taxon>
        <taxon>Pezizomycotina</taxon>
        <taxon>Pezizomycetes</taxon>
        <taxon>Pezizales</taxon>
        <taxon>Ascobolaceae</taxon>
        <taxon>Ascobolus</taxon>
    </lineage>
</organism>